<name>A0A939FSP1_9HYPH</name>
<evidence type="ECO:0000256" key="1">
    <source>
        <dbReference type="ARBA" id="ARBA00004141"/>
    </source>
</evidence>
<evidence type="ECO:0000256" key="3">
    <source>
        <dbReference type="ARBA" id="ARBA00022989"/>
    </source>
</evidence>
<protein>
    <submittedName>
        <fullName evidence="7">CvpA family protein</fullName>
    </submittedName>
</protein>
<accession>A0A939FSP1</accession>
<evidence type="ECO:0000256" key="4">
    <source>
        <dbReference type="ARBA" id="ARBA00023136"/>
    </source>
</evidence>
<evidence type="ECO:0000256" key="6">
    <source>
        <dbReference type="SAM" id="Phobius"/>
    </source>
</evidence>
<reference evidence="7" key="1">
    <citation type="submission" date="2021-03" db="EMBL/GenBank/DDBJ databases">
        <title>Whole genome sequence of Jiella sp. CQZ9-1.</title>
        <authorList>
            <person name="Tuo L."/>
        </authorList>
    </citation>
    <scope>NUCLEOTIDE SEQUENCE</scope>
    <source>
        <strain evidence="7">CQZ9-1</strain>
    </source>
</reference>
<dbReference type="GO" id="GO:0009403">
    <property type="term" value="P:toxin biosynthetic process"/>
    <property type="evidence" value="ECO:0007669"/>
    <property type="project" value="InterPro"/>
</dbReference>
<dbReference type="Pfam" id="PF02674">
    <property type="entry name" value="Colicin_V"/>
    <property type="match status" value="1"/>
</dbReference>
<evidence type="ECO:0000313" key="8">
    <source>
        <dbReference type="Proteomes" id="UP000664122"/>
    </source>
</evidence>
<dbReference type="InterPro" id="IPR052719">
    <property type="entry name" value="CvpA-like"/>
</dbReference>
<feature type="region of interest" description="Disordered" evidence="5">
    <location>
        <begin position="173"/>
        <end position="227"/>
    </location>
</feature>
<feature type="transmembrane region" description="Helical" evidence="6">
    <location>
        <begin position="105"/>
        <end position="127"/>
    </location>
</feature>
<organism evidence="7 8">
    <name type="scientific">Jiella flava</name>
    <dbReference type="NCBI Taxonomy" id="2816857"/>
    <lineage>
        <taxon>Bacteria</taxon>
        <taxon>Pseudomonadati</taxon>
        <taxon>Pseudomonadota</taxon>
        <taxon>Alphaproteobacteria</taxon>
        <taxon>Hyphomicrobiales</taxon>
        <taxon>Aurantimonadaceae</taxon>
        <taxon>Jiella</taxon>
    </lineage>
</organism>
<evidence type="ECO:0000256" key="2">
    <source>
        <dbReference type="ARBA" id="ARBA00022692"/>
    </source>
</evidence>
<keyword evidence="3 6" id="KW-1133">Transmembrane helix</keyword>
<dbReference type="GO" id="GO:0016020">
    <property type="term" value="C:membrane"/>
    <property type="evidence" value="ECO:0007669"/>
    <property type="project" value="UniProtKB-SubCell"/>
</dbReference>
<dbReference type="PANTHER" id="PTHR36926">
    <property type="entry name" value="COLICIN V PRODUCTION PROTEIN"/>
    <property type="match status" value="1"/>
</dbReference>
<sequence>MSVTLLDAILVAIMLVSALLAMVRGFSREVLSVVSWVAAALVAFMFYSKLTPFALQYVHSKTVAMAGSAAVLFIITLIVVSYITLRIADFIIDSRIGALDRVLGFVFGAVRGLLLVVVAMLFFNWLAPQNQPTWIANAKSKPFLDDLGKRLVAALPQNPEGLIVNQIEKLKEGGETGEAQAPASDEPSTVGGAIQQDSGQQDSGQQDSGQTPPPSDGDSGSAQSPSN</sequence>
<evidence type="ECO:0000256" key="5">
    <source>
        <dbReference type="SAM" id="MobiDB-lite"/>
    </source>
</evidence>
<comment type="caution">
    <text evidence="7">The sequence shown here is derived from an EMBL/GenBank/DDBJ whole genome shotgun (WGS) entry which is preliminary data.</text>
</comment>
<gene>
    <name evidence="7" type="ORF">J1C48_01270</name>
</gene>
<feature type="compositionally biased region" description="Polar residues" evidence="5">
    <location>
        <begin position="218"/>
        <end position="227"/>
    </location>
</feature>
<dbReference type="PANTHER" id="PTHR36926:SF1">
    <property type="entry name" value="COLICIN V PRODUCTION PROTEIN"/>
    <property type="match status" value="1"/>
</dbReference>
<keyword evidence="8" id="KW-1185">Reference proteome</keyword>
<proteinExistence type="predicted"/>
<evidence type="ECO:0000313" key="7">
    <source>
        <dbReference type="EMBL" id="MBO0661193.1"/>
    </source>
</evidence>
<feature type="transmembrane region" description="Helical" evidence="6">
    <location>
        <begin position="62"/>
        <end position="85"/>
    </location>
</feature>
<dbReference type="RefSeq" id="WP_207255836.1">
    <property type="nucleotide sequence ID" value="NZ_JAFMPP010000001.1"/>
</dbReference>
<dbReference type="AlphaFoldDB" id="A0A939FSP1"/>
<feature type="transmembrane region" description="Helical" evidence="6">
    <location>
        <begin position="30"/>
        <end position="50"/>
    </location>
</feature>
<keyword evidence="4 6" id="KW-0472">Membrane</keyword>
<dbReference type="Proteomes" id="UP000664122">
    <property type="component" value="Unassembled WGS sequence"/>
</dbReference>
<feature type="transmembrane region" description="Helical" evidence="6">
    <location>
        <begin position="6"/>
        <end position="23"/>
    </location>
</feature>
<dbReference type="InterPro" id="IPR003825">
    <property type="entry name" value="Colicin-V_CvpA"/>
</dbReference>
<feature type="compositionally biased region" description="Low complexity" evidence="5">
    <location>
        <begin position="195"/>
        <end position="210"/>
    </location>
</feature>
<keyword evidence="2 6" id="KW-0812">Transmembrane</keyword>
<dbReference type="EMBL" id="JAFMPP010000001">
    <property type="protein sequence ID" value="MBO0661193.1"/>
    <property type="molecule type" value="Genomic_DNA"/>
</dbReference>
<comment type="subcellular location">
    <subcellularLocation>
        <location evidence="1">Membrane</location>
        <topology evidence="1">Multi-pass membrane protein</topology>
    </subcellularLocation>
</comment>